<dbReference type="Gene3D" id="1.10.510.10">
    <property type="entry name" value="Transferase(Phosphotransferase) domain 1"/>
    <property type="match status" value="1"/>
</dbReference>
<dbReference type="Gene3D" id="3.30.200.20">
    <property type="entry name" value="Phosphorylase Kinase, domain 1"/>
    <property type="match status" value="1"/>
</dbReference>
<evidence type="ECO:0000313" key="9">
    <source>
        <dbReference type="EMBL" id="QDU43335.1"/>
    </source>
</evidence>
<evidence type="ECO:0000256" key="5">
    <source>
        <dbReference type="PROSITE-ProRule" id="PRU10141"/>
    </source>
</evidence>
<evidence type="ECO:0000256" key="3">
    <source>
        <dbReference type="ARBA" id="ARBA00022777"/>
    </source>
</evidence>
<dbReference type="Gene3D" id="2.160.20.10">
    <property type="entry name" value="Single-stranded right-handed beta-helix, Pectin lyase-like"/>
    <property type="match status" value="1"/>
</dbReference>
<keyword evidence="10" id="KW-1185">Reference proteome</keyword>
<dbReference type="InterPro" id="IPR011050">
    <property type="entry name" value="Pectin_lyase_fold/virulence"/>
</dbReference>
<dbReference type="SUPFAM" id="SSF56112">
    <property type="entry name" value="Protein kinase-like (PK-like)"/>
    <property type="match status" value="1"/>
</dbReference>
<dbReference type="AlphaFoldDB" id="A0A517ZLM6"/>
<sequence length="947" mass="103638">MATILTAEALIGMLKQSGLVEGDQLDAAVARWKSNDIDVTRPRLIAIQAVKEELITRWQAEKLLQGKHRGFFLGKYRLLTLLGTGGMSSVYLAEHTLMRRQVAIKVLPQSRVDDASYLERFHRESQAVAALDHPNIVRAYDVNQEGNVHFLVMEYVAGQSLQELVTQKGPLDFVQTVEFVRQIAAGLEHAHDAGLIHRDIKPANLLVDERGVIKMLDLGLARFFHAEEENPLTLQYDEKVLGTADYLSPEQALDSHKVDTRADIYSLGCTMYFLLLGHPPFPDGTLAQRLMFHQMKEPASLKAERPETPPHLVAIVEKMMQKKPEDRFQTVRDVATVCKRWLNKNGGDTWKTMKSAALDSAVSKSTKSASRRRVQKPPTTNTPSRVDSSSPAEPQAPQPQSTHDTAMADFLAAMSNSDSDLSLSDSEAEASTVTVEIPIANFQDPKTAETISAQRSTKAKSPHESAATESAATVADDEETASDAFDFSRETAAPVSSTTNVIKSDPAVPTSSVLGDSKTSQSVSTISQLRNSSISLMRRRPKLAIAISVSTLLIGVAIIMFGFGPATTDKPSGDKDTGKRPEQLVPEPPAGPNFVRKTIGPQGDFQTFSAALAFAAKTPLGQHRDARFLFSVTADQVFEERIVINNSSNGAPKYPHSMHFVVKDGTATLAPTGSDPVITVIGGNAKETDVNFLHFEGFNIDANGSEVAIKMAGVLPRCEIRRSSISGYTKIGILGDAPRAFHNEEIVLSDLTFQSKSSDSIAVQLTRTKAQEDAPSNMTLYGCRFLGPMRVGLELAAAVHDIEVEQCIFDQTEIGIDLSDPTLSESSLRITNNSFHRCRIGVQFKDLKQIAFPGFAIERNAFIECEEAAVRIHQNYEFTNFLNKRATNGLNWSDQPRKDQDKDADIFRQGGTSAVFDFKSTDSSLDDFLVPVGDGELKAIGFTGADR</sequence>
<keyword evidence="3 9" id="KW-0418">Kinase</keyword>
<evidence type="ECO:0000259" key="8">
    <source>
        <dbReference type="PROSITE" id="PS50011"/>
    </source>
</evidence>
<dbReference type="Pfam" id="PF00069">
    <property type="entry name" value="Pkinase"/>
    <property type="match status" value="1"/>
</dbReference>
<reference evidence="9 10" key="1">
    <citation type="submission" date="2019-02" db="EMBL/GenBank/DDBJ databases">
        <title>Deep-cultivation of Planctomycetes and their phenomic and genomic characterization uncovers novel biology.</title>
        <authorList>
            <person name="Wiegand S."/>
            <person name="Jogler M."/>
            <person name="Boedeker C."/>
            <person name="Pinto D."/>
            <person name="Vollmers J."/>
            <person name="Rivas-Marin E."/>
            <person name="Kohn T."/>
            <person name="Peeters S.H."/>
            <person name="Heuer A."/>
            <person name="Rast P."/>
            <person name="Oberbeckmann S."/>
            <person name="Bunk B."/>
            <person name="Jeske O."/>
            <person name="Meyerdierks A."/>
            <person name="Storesund J.E."/>
            <person name="Kallscheuer N."/>
            <person name="Luecker S."/>
            <person name="Lage O.M."/>
            <person name="Pohl T."/>
            <person name="Merkel B.J."/>
            <person name="Hornburger P."/>
            <person name="Mueller R.-W."/>
            <person name="Bruemmer F."/>
            <person name="Labrenz M."/>
            <person name="Spormann A.M."/>
            <person name="Op den Camp H."/>
            <person name="Overmann J."/>
            <person name="Amann R."/>
            <person name="Jetten M.S.M."/>
            <person name="Mascher T."/>
            <person name="Medema M.H."/>
            <person name="Devos D.P."/>
            <person name="Kaster A.-K."/>
            <person name="Ovreas L."/>
            <person name="Rohde M."/>
            <person name="Galperin M.Y."/>
            <person name="Jogler C."/>
        </authorList>
    </citation>
    <scope>NUCLEOTIDE SEQUENCE [LARGE SCALE GENOMIC DNA]</scope>
    <source>
        <strain evidence="9 10">Mal52</strain>
    </source>
</reference>
<dbReference type="InterPro" id="IPR011009">
    <property type="entry name" value="Kinase-like_dom_sf"/>
</dbReference>
<evidence type="ECO:0000313" key="10">
    <source>
        <dbReference type="Proteomes" id="UP000319383"/>
    </source>
</evidence>
<dbReference type="PROSITE" id="PS50011">
    <property type="entry name" value="PROTEIN_KINASE_DOM"/>
    <property type="match status" value="1"/>
</dbReference>
<dbReference type="PANTHER" id="PTHR43289:SF6">
    <property type="entry name" value="SERINE_THREONINE-PROTEIN KINASE NEKL-3"/>
    <property type="match status" value="1"/>
</dbReference>
<evidence type="ECO:0000256" key="1">
    <source>
        <dbReference type="ARBA" id="ARBA00022679"/>
    </source>
</evidence>
<feature type="compositionally biased region" description="Polar residues" evidence="6">
    <location>
        <begin position="377"/>
        <end position="387"/>
    </location>
</feature>
<feature type="compositionally biased region" description="Low complexity" evidence="6">
    <location>
        <begin position="388"/>
        <end position="401"/>
    </location>
</feature>
<dbReference type="InterPro" id="IPR012334">
    <property type="entry name" value="Pectin_lyas_fold"/>
</dbReference>
<dbReference type="CDD" id="cd14014">
    <property type="entry name" value="STKc_PknB_like"/>
    <property type="match status" value="1"/>
</dbReference>
<protein>
    <submittedName>
        <fullName evidence="9">Serine/threonine-protein kinase PrkC</fullName>
        <ecNumber evidence="9">2.7.11.1</ecNumber>
    </submittedName>
</protein>
<feature type="region of interest" description="Disordered" evidence="6">
    <location>
        <begin position="359"/>
        <end position="402"/>
    </location>
</feature>
<dbReference type="EMBL" id="CP036276">
    <property type="protein sequence ID" value="QDU43335.1"/>
    <property type="molecule type" value="Genomic_DNA"/>
</dbReference>
<dbReference type="PROSITE" id="PS00107">
    <property type="entry name" value="PROTEIN_KINASE_ATP"/>
    <property type="match status" value="1"/>
</dbReference>
<evidence type="ECO:0000256" key="2">
    <source>
        <dbReference type="ARBA" id="ARBA00022741"/>
    </source>
</evidence>
<dbReference type="SUPFAM" id="SSF51126">
    <property type="entry name" value="Pectin lyase-like"/>
    <property type="match status" value="1"/>
</dbReference>
<dbReference type="PANTHER" id="PTHR43289">
    <property type="entry name" value="MITOGEN-ACTIVATED PROTEIN KINASE KINASE KINASE 20-RELATED"/>
    <property type="match status" value="1"/>
</dbReference>
<proteinExistence type="predicted"/>
<dbReference type="Proteomes" id="UP000319383">
    <property type="component" value="Chromosome"/>
</dbReference>
<feature type="compositionally biased region" description="Low complexity" evidence="6">
    <location>
        <begin position="465"/>
        <end position="474"/>
    </location>
</feature>
<dbReference type="GO" id="GO:0004674">
    <property type="term" value="F:protein serine/threonine kinase activity"/>
    <property type="evidence" value="ECO:0007669"/>
    <property type="project" value="UniProtKB-EC"/>
</dbReference>
<feature type="region of interest" description="Disordered" evidence="6">
    <location>
        <begin position="567"/>
        <end position="593"/>
    </location>
</feature>
<feature type="domain" description="Protein kinase" evidence="8">
    <location>
        <begin position="76"/>
        <end position="342"/>
    </location>
</feature>
<accession>A0A517ZLM6</accession>
<feature type="transmembrane region" description="Helical" evidence="7">
    <location>
        <begin position="543"/>
        <end position="563"/>
    </location>
</feature>
<dbReference type="FunFam" id="1.10.510.10:FF:000571">
    <property type="entry name" value="Maternal embryonic leucine zipper kinase"/>
    <property type="match status" value="1"/>
</dbReference>
<keyword evidence="2 5" id="KW-0547">Nucleotide-binding</keyword>
<evidence type="ECO:0000256" key="6">
    <source>
        <dbReference type="SAM" id="MobiDB-lite"/>
    </source>
</evidence>
<keyword evidence="7" id="KW-1133">Transmembrane helix</keyword>
<organism evidence="9 10">
    <name type="scientific">Symmachiella dynata</name>
    <dbReference type="NCBI Taxonomy" id="2527995"/>
    <lineage>
        <taxon>Bacteria</taxon>
        <taxon>Pseudomonadati</taxon>
        <taxon>Planctomycetota</taxon>
        <taxon>Planctomycetia</taxon>
        <taxon>Planctomycetales</taxon>
        <taxon>Planctomycetaceae</taxon>
        <taxon>Symmachiella</taxon>
    </lineage>
</organism>
<dbReference type="GO" id="GO:0005524">
    <property type="term" value="F:ATP binding"/>
    <property type="evidence" value="ECO:0007669"/>
    <property type="project" value="UniProtKB-UniRule"/>
</dbReference>
<gene>
    <name evidence="9" type="primary">prkC_3</name>
    <name evidence="9" type="ORF">Mal52_18070</name>
</gene>
<evidence type="ECO:0000256" key="4">
    <source>
        <dbReference type="ARBA" id="ARBA00022840"/>
    </source>
</evidence>
<evidence type="ECO:0000256" key="7">
    <source>
        <dbReference type="SAM" id="Phobius"/>
    </source>
</evidence>
<dbReference type="RefSeq" id="WP_145375453.1">
    <property type="nucleotide sequence ID" value="NZ_CP036276.1"/>
</dbReference>
<dbReference type="InterPro" id="IPR017441">
    <property type="entry name" value="Protein_kinase_ATP_BS"/>
</dbReference>
<keyword evidence="1 9" id="KW-0808">Transferase</keyword>
<dbReference type="SMART" id="SM00220">
    <property type="entry name" value="S_TKc"/>
    <property type="match status" value="1"/>
</dbReference>
<feature type="compositionally biased region" description="Basic and acidic residues" evidence="6">
    <location>
        <begin position="571"/>
        <end position="582"/>
    </location>
</feature>
<dbReference type="InterPro" id="IPR000719">
    <property type="entry name" value="Prot_kinase_dom"/>
</dbReference>
<feature type="binding site" evidence="5">
    <location>
        <position position="105"/>
    </location>
    <ligand>
        <name>ATP</name>
        <dbReference type="ChEBI" id="CHEBI:30616"/>
    </ligand>
</feature>
<dbReference type="EC" id="2.7.11.1" evidence="9"/>
<dbReference type="PROSITE" id="PS00108">
    <property type="entry name" value="PROTEIN_KINASE_ST"/>
    <property type="match status" value="1"/>
</dbReference>
<keyword evidence="7" id="KW-0812">Transmembrane</keyword>
<keyword evidence="7" id="KW-0472">Membrane</keyword>
<name>A0A517ZLM6_9PLAN</name>
<dbReference type="KEGG" id="sdyn:Mal52_18070"/>
<keyword evidence="4 5" id="KW-0067">ATP-binding</keyword>
<dbReference type="InterPro" id="IPR008271">
    <property type="entry name" value="Ser/Thr_kinase_AS"/>
</dbReference>
<feature type="region of interest" description="Disordered" evidence="6">
    <location>
        <begin position="446"/>
        <end position="500"/>
    </location>
</feature>